<dbReference type="EMBL" id="JAGYPG010000004">
    <property type="protein sequence ID" value="MBS4197378.1"/>
    <property type="molecule type" value="Genomic_DNA"/>
</dbReference>
<dbReference type="RefSeq" id="WP_213126609.1">
    <property type="nucleotide sequence ID" value="NZ_JAGYPG010000004.1"/>
</dbReference>
<gene>
    <name evidence="1" type="ORF">KHA97_20245</name>
</gene>
<organism evidence="1 2">
    <name type="scientific">Lederbergia citri</name>
    <dbReference type="NCBI Taxonomy" id="2833580"/>
    <lineage>
        <taxon>Bacteria</taxon>
        <taxon>Bacillati</taxon>
        <taxon>Bacillota</taxon>
        <taxon>Bacilli</taxon>
        <taxon>Bacillales</taxon>
        <taxon>Bacillaceae</taxon>
        <taxon>Lederbergia</taxon>
    </lineage>
</organism>
<sequence>MLKNNQDTLITGEMLINYYELNKKKKEIEAEMNHLKEIFHDYFNRQISSLDKAEITLNGYKLQRQIRKTEKFNEEETVKRLEELKMNDLIQTVKKPDAQKIKSAIHLGFLQEKDLDGCIVTTTTPAISVKPLTPR</sequence>
<proteinExistence type="predicted"/>
<reference evidence="1 2" key="1">
    <citation type="submission" date="2021-05" db="EMBL/GenBank/DDBJ databases">
        <title>Novel Bacillus species.</title>
        <authorList>
            <person name="Liu G."/>
        </authorList>
    </citation>
    <scope>NUCLEOTIDE SEQUENCE [LARGE SCALE GENOMIC DNA]</scope>
    <source>
        <strain evidence="2">FJAT-49780</strain>
    </source>
</reference>
<dbReference type="AlphaFoldDB" id="A0A942TGV0"/>
<accession>A0A942TGV0</accession>
<evidence type="ECO:0000313" key="1">
    <source>
        <dbReference type="EMBL" id="MBS4197378.1"/>
    </source>
</evidence>
<protein>
    <submittedName>
        <fullName evidence="1">Uncharacterized protein</fullName>
    </submittedName>
</protein>
<dbReference type="Proteomes" id="UP000681414">
    <property type="component" value="Unassembled WGS sequence"/>
</dbReference>
<evidence type="ECO:0000313" key="2">
    <source>
        <dbReference type="Proteomes" id="UP000681414"/>
    </source>
</evidence>
<name>A0A942TGV0_9BACI</name>
<comment type="caution">
    <text evidence="1">The sequence shown here is derived from an EMBL/GenBank/DDBJ whole genome shotgun (WGS) entry which is preliminary data.</text>
</comment>
<keyword evidence="2" id="KW-1185">Reference proteome</keyword>